<sequence>MSKQDERLKAAARCRECGAVYSAWIHPDTTIDIIGRKDGCRCGARAFQDISRATDDDVSASAEIAHDRDDGST</sequence>
<evidence type="ECO:0000313" key="1">
    <source>
        <dbReference type="EMBL" id="MCU4740577.1"/>
    </source>
</evidence>
<evidence type="ECO:0000313" key="2">
    <source>
        <dbReference type="EMBL" id="MCU4972776.1"/>
    </source>
</evidence>
<organism evidence="1 4">
    <name type="scientific">Natronoglomus mannanivorans</name>
    <dbReference type="NCBI Taxonomy" id="2979990"/>
    <lineage>
        <taxon>Archaea</taxon>
        <taxon>Methanobacteriati</taxon>
        <taxon>Methanobacteriota</taxon>
        <taxon>Stenosarchaea group</taxon>
        <taxon>Halobacteria</taxon>
        <taxon>Halobacteriales</taxon>
        <taxon>Natrialbaceae</taxon>
        <taxon>Natronoglomus</taxon>
    </lineage>
</organism>
<protein>
    <submittedName>
        <fullName evidence="1">Uncharacterized protein</fullName>
    </submittedName>
</protein>
<name>A0AAP2YW27_9EURY</name>
<keyword evidence="3" id="KW-1185">Reference proteome</keyword>
<dbReference type="EMBL" id="JAOPKA010000002">
    <property type="protein sequence ID" value="MCU4740577.1"/>
    <property type="molecule type" value="Genomic_DNA"/>
</dbReference>
<evidence type="ECO:0000313" key="3">
    <source>
        <dbReference type="Proteomes" id="UP001320972"/>
    </source>
</evidence>
<dbReference type="EMBL" id="JAOPKB010000003">
    <property type="protein sequence ID" value="MCU4972776.1"/>
    <property type="molecule type" value="Genomic_DNA"/>
</dbReference>
<dbReference type="AlphaFoldDB" id="A0AAP2YW27"/>
<reference evidence="1 3" key="1">
    <citation type="submission" date="2022-09" db="EMBL/GenBank/DDBJ databases">
        <title>Enrichment on poylsaccharides allowed isolation of novel metabolic and taxonomic groups of Haloarchaea.</title>
        <authorList>
            <person name="Sorokin D.Y."/>
            <person name="Elcheninov A.G."/>
            <person name="Khizhniak T.V."/>
            <person name="Kolganova T.V."/>
            <person name="Kublanov I.V."/>
        </authorList>
    </citation>
    <scope>NUCLEOTIDE SEQUENCE</scope>
    <source>
        <strain evidence="2 3">AArc-m2/3/4</strain>
        <strain evidence="1">AArc-xg1-1</strain>
    </source>
</reference>
<dbReference type="Proteomes" id="UP001320972">
    <property type="component" value="Unassembled WGS sequence"/>
</dbReference>
<dbReference type="Proteomes" id="UP001321018">
    <property type="component" value="Unassembled WGS sequence"/>
</dbReference>
<accession>A0AAP2YW27</accession>
<comment type="caution">
    <text evidence="1">The sequence shown here is derived from an EMBL/GenBank/DDBJ whole genome shotgun (WGS) entry which is preliminary data.</text>
</comment>
<evidence type="ECO:0000313" key="4">
    <source>
        <dbReference type="Proteomes" id="UP001321018"/>
    </source>
</evidence>
<dbReference type="RefSeq" id="WP_338002423.1">
    <property type="nucleotide sequence ID" value="NZ_JAOPKA010000002.1"/>
</dbReference>
<proteinExistence type="predicted"/>
<gene>
    <name evidence="2" type="ORF">OB955_08490</name>
    <name evidence="1" type="ORF">OB960_04085</name>
</gene>